<keyword evidence="2" id="KW-1185">Reference proteome</keyword>
<dbReference type="InterPro" id="IPR012349">
    <property type="entry name" value="Split_barrel_FMN-bd"/>
</dbReference>
<dbReference type="InterPro" id="IPR024747">
    <property type="entry name" value="Pyridox_Oxase-rel"/>
</dbReference>
<protein>
    <submittedName>
        <fullName evidence="1">Uncharacterized protein</fullName>
    </submittedName>
</protein>
<dbReference type="EMBL" id="CAJVAX010000018">
    <property type="protein sequence ID" value="CAG7646288.1"/>
    <property type="molecule type" value="Genomic_DNA"/>
</dbReference>
<accession>A0A9W4H2U3</accession>
<evidence type="ECO:0000313" key="1">
    <source>
        <dbReference type="EMBL" id="CAG7646288.1"/>
    </source>
</evidence>
<organism evidence="1 2">
    <name type="scientific">Actinacidiphila bryophytorum</name>
    <dbReference type="NCBI Taxonomy" id="1436133"/>
    <lineage>
        <taxon>Bacteria</taxon>
        <taxon>Bacillati</taxon>
        <taxon>Actinomycetota</taxon>
        <taxon>Actinomycetes</taxon>
        <taxon>Kitasatosporales</taxon>
        <taxon>Streptomycetaceae</taxon>
        <taxon>Actinacidiphila</taxon>
    </lineage>
</organism>
<dbReference type="Pfam" id="PF12900">
    <property type="entry name" value="Pyridox_ox_2"/>
    <property type="match status" value="1"/>
</dbReference>
<dbReference type="Gene3D" id="1.10.260.40">
    <property type="entry name" value="lambda repressor-like DNA-binding domains"/>
    <property type="match status" value="1"/>
</dbReference>
<dbReference type="SUPFAM" id="SSF50475">
    <property type="entry name" value="FMN-binding split barrel"/>
    <property type="match status" value="1"/>
</dbReference>
<proteinExistence type="predicted"/>
<dbReference type="SUPFAM" id="SSF47413">
    <property type="entry name" value="lambda repressor-like DNA-binding domains"/>
    <property type="match status" value="1"/>
</dbReference>
<comment type="caution">
    <text evidence="1">The sequence shown here is derived from an EMBL/GenBank/DDBJ whole genome shotgun (WGS) entry which is preliminary data.</text>
</comment>
<dbReference type="Proteomes" id="UP001153328">
    <property type="component" value="Unassembled WGS sequence"/>
</dbReference>
<name>A0A9W4H2U3_9ACTN</name>
<dbReference type="AlphaFoldDB" id="A0A9W4H2U3"/>
<reference evidence="1" key="1">
    <citation type="submission" date="2021-06" db="EMBL/GenBank/DDBJ databases">
        <authorList>
            <person name="Arsene-Ploetze F."/>
        </authorList>
    </citation>
    <scope>NUCLEOTIDE SEQUENCE</scope>
    <source>
        <strain evidence="1">SBRY1</strain>
    </source>
</reference>
<dbReference type="Gene3D" id="2.30.110.10">
    <property type="entry name" value="Electron Transport, Fmn-binding Protein, Chain A"/>
    <property type="match status" value="1"/>
</dbReference>
<dbReference type="RefSeq" id="WP_251513149.1">
    <property type="nucleotide sequence ID" value="NZ_CAJVAX010000018.1"/>
</dbReference>
<dbReference type="GO" id="GO:0003677">
    <property type="term" value="F:DNA binding"/>
    <property type="evidence" value="ECO:0007669"/>
    <property type="project" value="InterPro"/>
</dbReference>
<sequence>MTQPSGGTGEHRTEPADLAQRVADRRGELGMAEQELALAAGMAPRYLRQVLDAGPGFDPGGFVRIAAALGLTYKELLEGRSDPPPGQAGPGAGPVLVHLTSEECWDMIGSHGVGRIALPAEPSPVVFPVNYTVDARTLVYRTALGAPAALDTGSAVSFQVDRVDERLSQGWSVLVAGTAEPVDDPAAVRALAERRAAEPWAGGKRSLWMRIRPERITGRRIATARGHEL</sequence>
<gene>
    <name evidence="1" type="ORF">SBRY_40376</name>
</gene>
<evidence type="ECO:0000313" key="2">
    <source>
        <dbReference type="Proteomes" id="UP001153328"/>
    </source>
</evidence>
<dbReference type="InterPro" id="IPR010982">
    <property type="entry name" value="Lambda_DNA-bd_dom_sf"/>
</dbReference>